<evidence type="ECO:0000313" key="2">
    <source>
        <dbReference type="Proteomes" id="UP000056252"/>
    </source>
</evidence>
<dbReference type="Proteomes" id="UP000056252">
    <property type="component" value="Chromosome"/>
</dbReference>
<name>A0A0S2KKM4_9BACT</name>
<reference evidence="2" key="1">
    <citation type="submission" date="2015-11" db="EMBL/GenBank/DDBJ databases">
        <authorList>
            <person name="Holder M.E."/>
            <person name="Ajami N.J."/>
            <person name="Petrosino J.F."/>
        </authorList>
    </citation>
    <scope>NUCLEOTIDE SEQUENCE [LARGE SCALE GENOMIC DNA]</scope>
    <source>
        <strain evidence="2">F0113</strain>
    </source>
</reference>
<dbReference type="EMBL" id="CP013195">
    <property type="protein sequence ID" value="ALO48845.1"/>
    <property type="molecule type" value="Genomic_DNA"/>
</dbReference>
<dbReference type="KEGG" id="peo:AS203_06925"/>
<accession>A0A0S2KKM4</accession>
<dbReference type="AlphaFoldDB" id="A0A0S2KKM4"/>
<dbReference type="RefSeq" id="WP_025066155.1">
    <property type="nucleotide sequence ID" value="NZ_CP013195.1"/>
</dbReference>
<sequence length="66" mass="7688">MFKTKEEVTKALTLTKLFFHKEIIKQGNYVPSEIAFYLGLIDNAILYIDPKANINQLCREVKKVKE</sequence>
<proteinExistence type="predicted"/>
<dbReference type="OrthoDB" id="9898385at2"/>
<evidence type="ECO:0000313" key="1">
    <source>
        <dbReference type="EMBL" id="ALO48845.1"/>
    </source>
</evidence>
<evidence type="ECO:0008006" key="3">
    <source>
        <dbReference type="Google" id="ProtNLM"/>
    </source>
</evidence>
<gene>
    <name evidence="1" type="ORF">AS203_06925</name>
</gene>
<keyword evidence="2" id="KW-1185">Reference proteome</keyword>
<protein>
    <recommendedName>
        <fullName evidence="3">Transcriptional regulator</fullName>
    </recommendedName>
</protein>
<organism evidence="1 2">
    <name type="scientific">Hoylesella enoeca</name>
    <dbReference type="NCBI Taxonomy" id="76123"/>
    <lineage>
        <taxon>Bacteria</taxon>
        <taxon>Pseudomonadati</taxon>
        <taxon>Bacteroidota</taxon>
        <taxon>Bacteroidia</taxon>
        <taxon>Bacteroidales</taxon>
        <taxon>Prevotellaceae</taxon>
        <taxon>Hoylesella</taxon>
    </lineage>
</organism>